<proteinExistence type="predicted"/>
<dbReference type="Proteomes" id="UP001152759">
    <property type="component" value="Chromosome 2"/>
</dbReference>
<feature type="compositionally biased region" description="Polar residues" evidence="1">
    <location>
        <begin position="20"/>
        <end position="31"/>
    </location>
</feature>
<accession>A0A9P0F293</accession>
<sequence>MPSKKRKWTRNQEVDALRASANSRNQQSRWNGNVNQAVSRAHSAKLHQSQYKNFQQQNNAGGTVKTTVRENEQVKILSISSDEALDPSSSTVKSHDTFDTKNP</sequence>
<dbReference type="AlphaFoldDB" id="A0A9P0F293"/>
<organism evidence="2 3">
    <name type="scientific">Bemisia tabaci</name>
    <name type="common">Sweetpotato whitefly</name>
    <name type="synonym">Aleurodes tabaci</name>
    <dbReference type="NCBI Taxonomy" id="7038"/>
    <lineage>
        <taxon>Eukaryota</taxon>
        <taxon>Metazoa</taxon>
        <taxon>Ecdysozoa</taxon>
        <taxon>Arthropoda</taxon>
        <taxon>Hexapoda</taxon>
        <taxon>Insecta</taxon>
        <taxon>Pterygota</taxon>
        <taxon>Neoptera</taxon>
        <taxon>Paraneoptera</taxon>
        <taxon>Hemiptera</taxon>
        <taxon>Sternorrhyncha</taxon>
        <taxon>Aleyrodoidea</taxon>
        <taxon>Aleyrodidae</taxon>
        <taxon>Aleyrodinae</taxon>
        <taxon>Bemisia</taxon>
    </lineage>
</organism>
<feature type="region of interest" description="Disordered" evidence="1">
    <location>
        <begin position="1"/>
        <end position="31"/>
    </location>
</feature>
<reference evidence="2" key="1">
    <citation type="submission" date="2021-12" db="EMBL/GenBank/DDBJ databases">
        <authorList>
            <person name="King R."/>
        </authorList>
    </citation>
    <scope>NUCLEOTIDE SEQUENCE</scope>
</reference>
<feature type="region of interest" description="Disordered" evidence="1">
    <location>
        <begin position="79"/>
        <end position="103"/>
    </location>
</feature>
<protein>
    <submittedName>
        <fullName evidence="2">Uncharacterized protein</fullName>
    </submittedName>
</protein>
<feature type="compositionally biased region" description="Basic and acidic residues" evidence="1">
    <location>
        <begin position="93"/>
        <end position="103"/>
    </location>
</feature>
<keyword evidence="3" id="KW-1185">Reference proteome</keyword>
<gene>
    <name evidence="2" type="ORF">BEMITA_LOCUS5011</name>
</gene>
<evidence type="ECO:0000256" key="1">
    <source>
        <dbReference type="SAM" id="MobiDB-lite"/>
    </source>
</evidence>
<evidence type="ECO:0000313" key="3">
    <source>
        <dbReference type="Proteomes" id="UP001152759"/>
    </source>
</evidence>
<evidence type="ECO:0000313" key="2">
    <source>
        <dbReference type="EMBL" id="CAH0385825.1"/>
    </source>
</evidence>
<name>A0A9P0F293_BEMTA</name>
<dbReference type="EMBL" id="OU963863">
    <property type="protein sequence ID" value="CAH0385825.1"/>
    <property type="molecule type" value="Genomic_DNA"/>
</dbReference>